<name>A0A9X0DQ98_9HELO</name>
<evidence type="ECO:0000313" key="4">
    <source>
        <dbReference type="Proteomes" id="UP001152300"/>
    </source>
</evidence>
<keyword evidence="2" id="KW-1133">Transmembrane helix</keyword>
<protein>
    <submittedName>
        <fullName evidence="3">Uncharacterized protein</fullName>
    </submittedName>
</protein>
<keyword evidence="2" id="KW-0472">Membrane</keyword>
<keyword evidence="2" id="KW-0812">Transmembrane</keyword>
<organism evidence="3 4">
    <name type="scientific">Sclerotinia nivalis</name>
    <dbReference type="NCBI Taxonomy" id="352851"/>
    <lineage>
        <taxon>Eukaryota</taxon>
        <taxon>Fungi</taxon>
        <taxon>Dikarya</taxon>
        <taxon>Ascomycota</taxon>
        <taxon>Pezizomycotina</taxon>
        <taxon>Leotiomycetes</taxon>
        <taxon>Helotiales</taxon>
        <taxon>Sclerotiniaceae</taxon>
        <taxon>Sclerotinia</taxon>
    </lineage>
</organism>
<evidence type="ECO:0000256" key="1">
    <source>
        <dbReference type="SAM" id="MobiDB-lite"/>
    </source>
</evidence>
<dbReference type="AlphaFoldDB" id="A0A9X0DQ98"/>
<evidence type="ECO:0000313" key="3">
    <source>
        <dbReference type="EMBL" id="KAJ8071704.1"/>
    </source>
</evidence>
<dbReference type="OrthoDB" id="5404738at2759"/>
<keyword evidence="4" id="KW-1185">Reference proteome</keyword>
<feature type="region of interest" description="Disordered" evidence="1">
    <location>
        <begin position="468"/>
        <end position="502"/>
    </location>
</feature>
<feature type="transmembrane region" description="Helical" evidence="2">
    <location>
        <begin position="520"/>
        <end position="540"/>
    </location>
</feature>
<accession>A0A9X0DQ98</accession>
<feature type="compositionally biased region" description="Polar residues" evidence="1">
    <location>
        <begin position="475"/>
        <end position="502"/>
    </location>
</feature>
<dbReference type="EMBL" id="JAPEIS010000001">
    <property type="protein sequence ID" value="KAJ8071704.1"/>
    <property type="molecule type" value="Genomic_DNA"/>
</dbReference>
<reference evidence="3" key="1">
    <citation type="submission" date="2022-11" db="EMBL/GenBank/DDBJ databases">
        <title>Genome Resource of Sclerotinia nivalis Strain SnTB1, a Plant Pathogen Isolated from American Ginseng.</title>
        <authorList>
            <person name="Fan S."/>
        </authorList>
    </citation>
    <scope>NUCLEOTIDE SEQUENCE</scope>
    <source>
        <strain evidence="3">SnTB1</strain>
    </source>
</reference>
<dbReference type="Proteomes" id="UP001152300">
    <property type="component" value="Unassembled WGS sequence"/>
</dbReference>
<sequence length="562" mass="63356">MADDRHDDMGLVPIQSSMKHLPRSPTAEYPALDTRRLRLIKAFENYSFSKLHKELYLLAKEDFAISEAERGDNPNEYITRGKMRAASSAFIADYENQKCVSSLLLSIPKRVTEAIIWNNFGYQYMTDESFRKLIYQSDATSDGWGNIARTAEEKENARKAEEIDEAFGRRKLNQQIGERYFTNAMGELEVFYDKMLERNAMELDPSGDIQQIQNPLEAGCARQLSIRMGAHDSSSGLRSSTAPWGLTLSCLEVLKFKVKLVSCPIFKVWQEPQYRLSENLLTSLGGTMVHDGGFNPKQPGTNNARDMKYQYKAEKIEVFTDNPHYQENLTETRKEVGDLHSTLNWYEERFAQCPPELVAELEPVDTVAKCCDEEVEKKWDDQLENFSDLQAKMTETRKLAESTLQTSKAKLATSGNNLENREALNQKYALSGNFLKSVKTWLKDAKEVKNINQAASASASEAAGVAQQAASSSSNTMETVQQPASTSTIEASGGAQQPSSFSMPEVPGGLHHPLLFNQPIYGLAYFILLLIYLIFMGLLAQRAFSRASWTYSSFESWIYLSF</sequence>
<comment type="caution">
    <text evidence="3">The sequence shown here is derived from an EMBL/GenBank/DDBJ whole genome shotgun (WGS) entry which is preliminary data.</text>
</comment>
<evidence type="ECO:0000256" key="2">
    <source>
        <dbReference type="SAM" id="Phobius"/>
    </source>
</evidence>
<gene>
    <name evidence="3" type="ORF">OCU04_002020</name>
</gene>
<proteinExistence type="predicted"/>